<organism evidence="14 15">
    <name type="scientific">Zingiber officinale</name>
    <name type="common">Ginger</name>
    <name type="synonym">Amomum zingiber</name>
    <dbReference type="NCBI Taxonomy" id="94328"/>
    <lineage>
        <taxon>Eukaryota</taxon>
        <taxon>Viridiplantae</taxon>
        <taxon>Streptophyta</taxon>
        <taxon>Embryophyta</taxon>
        <taxon>Tracheophyta</taxon>
        <taxon>Spermatophyta</taxon>
        <taxon>Magnoliopsida</taxon>
        <taxon>Liliopsida</taxon>
        <taxon>Zingiberales</taxon>
        <taxon>Zingiberaceae</taxon>
        <taxon>Zingiber</taxon>
    </lineage>
</organism>
<evidence type="ECO:0000259" key="13">
    <source>
        <dbReference type="PROSITE" id="PS51523"/>
    </source>
</evidence>
<evidence type="ECO:0000313" key="14">
    <source>
        <dbReference type="EMBL" id="KAG6494397.1"/>
    </source>
</evidence>
<dbReference type="NCBIfam" id="TIGR01565">
    <property type="entry name" value="homeo_ZF_HD"/>
    <property type="match status" value="1"/>
</dbReference>
<evidence type="ECO:0000256" key="5">
    <source>
        <dbReference type="ARBA" id="ARBA00022771"/>
    </source>
</evidence>
<dbReference type="InterPro" id="IPR006456">
    <property type="entry name" value="ZF_HD_homeobox_Cys/His_dimer"/>
</dbReference>
<evidence type="ECO:0000256" key="7">
    <source>
        <dbReference type="ARBA" id="ARBA00023015"/>
    </source>
</evidence>
<reference evidence="14 15" key="1">
    <citation type="submission" date="2020-08" db="EMBL/GenBank/DDBJ databases">
        <title>Plant Genome Project.</title>
        <authorList>
            <person name="Zhang R.-G."/>
        </authorList>
    </citation>
    <scope>NUCLEOTIDE SEQUENCE [LARGE SCALE GENOMIC DNA]</scope>
    <source>
        <tissue evidence="14">Rhizome</tissue>
    </source>
</reference>
<feature type="region of interest" description="Disordered" evidence="12">
    <location>
        <begin position="195"/>
        <end position="216"/>
    </location>
</feature>
<keyword evidence="7" id="KW-0805">Transcription regulation</keyword>
<dbReference type="AlphaFoldDB" id="A0A8J5G1N8"/>
<feature type="compositionally biased region" description="Basic and acidic residues" evidence="12">
    <location>
        <begin position="302"/>
        <end position="314"/>
    </location>
</feature>
<evidence type="ECO:0000256" key="10">
    <source>
        <dbReference type="ARBA" id="ARBA00023163"/>
    </source>
</evidence>
<evidence type="ECO:0000256" key="4">
    <source>
        <dbReference type="ARBA" id="ARBA00022723"/>
    </source>
</evidence>
<dbReference type="NCBIfam" id="TIGR01566">
    <property type="entry name" value="ZF_HD_prot_N"/>
    <property type="match status" value="1"/>
</dbReference>
<evidence type="ECO:0000256" key="9">
    <source>
        <dbReference type="ARBA" id="ARBA00023155"/>
    </source>
</evidence>
<feature type="compositionally biased region" description="Basic and acidic residues" evidence="12">
    <location>
        <begin position="285"/>
        <end position="295"/>
    </location>
</feature>
<keyword evidence="8" id="KW-0238">DNA-binding</keyword>
<evidence type="ECO:0000256" key="2">
    <source>
        <dbReference type="ARBA" id="ARBA00004123"/>
    </source>
</evidence>
<name>A0A8J5G1N8_ZINOF</name>
<keyword evidence="15" id="KW-1185">Reference proteome</keyword>
<gene>
    <name evidence="14" type="ORF">ZIOFF_049422</name>
</gene>
<keyword evidence="5" id="KW-0863">Zinc-finger</keyword>
<proteinExistence type="predicted"/>
<feature type="compositionally biased region" description="Low complexity" evidence="12">
    <location>
        <begin position="317"/>
        <end position="326"/>
    </location>
</feature>
<dbReference type="FunFam" id="1.10.10.60:FF:000257">
    <property type="entry name" value="Zinc-finger homeodomain protein 2"/>
    <property type="match status" value="1"/>
</dbReference>
<feature type="compositionally biased region" description="Polar residues" evidence="12">
    <location>
        <begin position="264"/>
        <end position="284"/>
    </location>
</feature>
<evidence type="ECO:0000313" key="15">
    <source>
        <dbReference type="Proteomes" id="UP000734854"/>
    </source>
</evidence>
<feature type="region of interest" description="Disordered" evidence="12">
    <location>
        <begin position="93"/>
        <end position="155"/>
    </location>
</feature>
<evidence type="ECO:0000256" key="12">
    <source>
        <dbReference type="SAM" id="MobiDB-lite"/>
    </source>
</evidence>
<dbReference type="GO" id="GO:0000976">
    <property type="term" value="F:transcription cis-regulatory region binding"/>
    <property type="evidence" value="ECO:0007669"/>
    <property type="project" value="TreeGrafter"/>
</dbReference>
<feature type="region of interest" description="Disordered" evidence="12">
    <location>
        <begin position="260"/>
        <end position="326"/>
    </location>
</feature>
<evidence type="ECO:0000256" key="11">
    <source>
        <dbReference type="ARBA" id="ARBA00023242"/>
    </source>
</evidence>
<comment type="subunit">
    <text evidence="3">Homo- and heterodimer with other ZFHD proteins.</text>
</comment>
<feature type="domain" description="ZF-HD dimerization-type" evidence="13">
    <location>
        <begin position="44"/>
        <end position="95"/>
    </location>
</feature>
<dbReference type="GO" id="GO:0008270">
    <property type="term" value="F:zinc ion binding"/>
    <property type="evidence" value="ECO:0007669"/>
    <property type="project" value="UniProtKB-KW"/>
</dbReference>
<evidence type="ECO:0000256" key="6">
    <source>
        <dbReference type="ARBA" id="ARBA00022833"/>
    </source>
</evidence>
<dbReference type="Pfam" id="PF04770">
    <property type="entry name" value="ZF-HD_dimer"/>
    <property type="match status" value="1"/>
</dbReference>
<comment type="subcellular location">
    <subcellularLocation>
        <location evidence="2">Nucleus</location>
    </subcellularLocation>
</comment>
<dbReference type="OrthoDB" id="1929626at2759"/>
<keyword evidence="6" id="KW-0862">Zinc</keyword>
<dbReference type="InterPro" id="IPR006455">
    <property type="entry name" value="Homeodomain_ZF_HD"/>
</dbReference>
<dbReference type="Proteomes" id="UP000734854">
    <property type="component" value="Unassembled WGS sequence"/>
</dbReference>
<dbReference type="GO" id="GO:0005634">
    <property type="term" value="C:nucleus"/>
    <property type="evidence" value="ECO:0007669"/>
    <property type="project" value="UniProtKB-SubCell"/>
</dbReference>
<feature type="compositionally biased region" description="Acidic residues" evidence="12">
    <location>
        <begin position="104"/>
        <end position="131"/>
    </location>
</feature>
<sequence length="326" mass="35229">MEHGPKAAAEAEGRPKPFSLPNGALRKQHHHMHLPPPAAAEFMYRECLKNHAASLGGHALDGCGEFMLSPNADPADPSSLRCAACGCHRNFHRRLPGPHRRDGAEDDRDGTEDDEEEEEDDDEDDDGDEVEGEGKIPQPHHRGSRSPPPPLFHSAPHMLLALSAGLHGGPSPIPLPARPVAVPSASLAAAAAAAAQPRKRFRSKFSPEQKGRMQELSQRLGWRMQKRDEGLVEEWCREIGVDKGVFKVWMHNNKHTFLGLARRGSNTGSSGGAQTERLSLGTNGDDSHHIGRDEADLGTNGDGRHHISRNDDGGNGHVVNGSFASS</sequence>
<dbReference type="PROSITE" id="PS51523">
    <property type="entry name" value="ZF_HD_DIMER"/>
    <property type="match status" value="1"/>
</dbReference>
<evidence type="ECO:0000256" key="8">
    <source>
        <dbReference type="ARBA" id="ARBA00023125"/>
    </source>
</evidence>
<comment type="caution">
    <text evidence="14">The sequence shown here is derived from an EMBL/GenBank/DDBJ whole genome shotgun (WGS) entry which is preliminary data.</text>
</comment>
<dbReference type="GO" id="GO:0003700">
    <property type="term" value="F:DNA-binding transcription factor activity"/>
    <property type="evidence" value="ECO:0007669"/>
    <property type="project" value="TreeGrafter"/>
</dbReference>
<comment type="function">
    <text evidence="1">Putative transcription factor.</text>
</comment>
<feature type="region of interest" description="Disordered" evidence="12">
    <location>
        <begin position="1"/>
        <end position="31"/>
    </location>
</feature>
<dbReference type="EMBL" id="JACMSC010000013">
    <property type="protein sequence ID" value="KAG6494397.1"/>
    <property type="molecule type" value="Genomic_DNA"/>
</dbReference>
<dbReference type="PANTHER" id="PTHR31948:SF72">
    <property type="entry name" value="ZINC-FINGER HOMEODOMAIN PROTEIN 10"/>
    <property type="match status" value="1"/>
</dbReference>
<feature type="compositionally biased region" description="Basic and acidic residues" evidence="12">
    <location>
        <begin position="1"/>
        <end position="15"/>
    </location>
</feature>
<dbReference type="PANTHER" id="PTHR31948">
    <property type="entry name" value="ZINC-FINGER HOMEODOMAIN PROTEIN 2"/>
    <property type="match status" value="1"/>
</dbReference>
<accession>A0A8J5G1N8</accession>
<keyword evidence="10" id="KW-0804">Transcription</keyword>
<keyword evidence="11" id="KW-0539">Nucleus</keyword>
<keyword evidence="4" id="KW-0479">Metal-binding</keyword>
<evidence type="ECO:0000256" key="1">
    <source>
        <dbReference type="ARBA" id="ARBA00004049"/>
    </source>
</evidence>
<dbReference type="GO" id="GO:0050793">
    <property type="term" value="P:regulation of developmental process"/>
    <property type="evidence" value="ECO:0007669"/>
    <property type="project" value="TreeGrafter"/>
</dbReference>
<keyword evidence="9" id="KW-0371">Homeobox</keyword>
<protein>
    <recommendedName>
        <fullName evidence="13">ZF-HD dimerization-type domain-containing protein</fullName>
    </recommendedName>
</protein>
<evidence type="ECO:0000256" key="3">
    <source>
        <dbReference type="ARBA" id="ARBA00011416"/>
    </source>
</evidence>